<sequence>MSLFSAVPAIALYRGQQQQQKKKKSTRTATRKKSIGDNREEEVTSEFYCLFPHSATTLSPQPMRMRVSCCLCKSIR</sequence>
<dbReference type="AlphaFoldDB" id="A0A4Z2HVE5"/>
<gene>
    <name evidence="2" type="ORF">EYF80_020196</name>
</gene>
<comment type="caution">
    <text evidence="2">The sequence shown here is derived from an EMBL/GenBank/DDBJ whole genome shotgun (WGS) entry which is preliminary data.</text>
</comment>
<name>A0A4Z2HVE5_9TELE</name>
<proteinExistence type="predicted"/>
<dbReference type="Proteomes" id="UP000314294">
    <property type="component" value="Unassembled WGS sequence"/>
</dbReference>
<accession>A0A4Z2HVE5</accession>
<feature type="region of interest" description="Disordered" evidence="1">
    <location>
        <begin position="15"/>
        <end position="39"/>
    </location>
</feature>
<evidence type="ECO:0000256" key="1">
    <source>
        <dbReference type="SAM" id="MobiDB-lite"/>
    </source>
</evidence>
<organism evidence="2 3">
    <name type="scientific">Liparis tanakae</name>
    <name type="common">Tanaka's snailfish</name>
    <dbReference type="NCBI Taxonomy" id="230148"/>
    <lineage>
        <taxon>Eukaryota</taxon>
        <taxon>Metazoa</taxon>
        <taxon>Chordata</taxon>
        <taxon>Craniata</taxon>
        <taxon>Vertebrata</taxon>
        <taxon>Euteleostomi</taxon>
        <taxon>Actinopterygii</taxon>
        <taxon>Neopterygii</taxon>
        <taxon>Teleostei</taxon>
        <taxon>Neoteleostei</taxon>
        <taxon>Acanthomorphata</taxon>
        <taxon>Eupercaria</taxon>
        <taxon>Perciformes</taxon>
        <taxon>Cottioidei</taxon>
        <taxon>Cottales</taxon>
        <taxon>Liparidae</taxon>
        <taxon>Liparis</taxon>
    </lineage>
</organism>
<evidence type="ECO:0000313" key="3">
    <source>
        <dbReference type="Proteomes" id="UP000314294"/>
    </source>
</evidence>
<feature type="compositionally biased region" description="Basic residues" evidence="1">
    <location>
        <begin position="20"/>
        <end position="33"/>
    </location>
</feature>
<reference evidence="2 3" key="1">
    <citation type="submission" date="2019-03" db="EMBL/GenBank/DDBJ databases">
        <title>First draft genome of Liparis tanakae, snailfish: a comprehensive survey of snailfish specific genes.</title>
        <authorList>
            <person name="Kim W."/>
            <person name="Song I."/>
            <person name="Jeong J.-H."/>
            <person name="Kim D."/>
            <person name="Kim S."/>
            <person name="Ryu S."/>
            <person name="Song J.Y."/>
            <person name="Lee S.K."/>
        </authorList>
    </citation>
    <scope>NUCLEOTIDE SEQUENCE [LARGE SCALE GENOMIC DNA]</scope>
    <source>
        <tissue evidence="2">Muscle</tissue>
    </source>
</reference>
<keyword evidence="3" id="KW-1185">Reference proteome</keyword>
<dbReference type="OrthoDB" id="19692at2759"/>
<evidence type="ECO:0000313" key="2">
    <source>
        <dbReference type="EMBL" id="TNN69551.1"/>
    </source>
</evidence>
<dbReference type="EMBL" id="SRLO01000174">
    <property type="protein sequence ID" value="TNN69551.1"/>
    <property type="molecule type" value="Genomic_DNA"/>
</dbReference>
<protein>
    <submittedName>
        <fullName evidence="2">Uncharacterized protein</fullName>
    </submittedName>
</protein>